<proteinExistence type="predicted"/>
<reference evidence="3" key="1">
    <citation type="journal article" date="2019" name="Int. J. Syst. Evol. Microbiol.">
        <title>The Global Catalogue of Microorganisms (GCM) 10K type strain sequencing project: providing services to taxonomists for standard genome sequencing and annotation.</title>
        <authorList>
            <consortium name="The Broad Institute Genomics Platform"/>
            <consortium name="The Broad Institute Genome Sequencing Center for Infectious Disease"/>
            <person name="Wu L."/>
            <person name="Ma J."/>
        </authorList>
    </citation>
    <scope>NUCLEOTIDE SEQUENCE [LARGE SCALE GENOMIC DNA]</scope>
    <source>
        <strain evidence="3">JCM 18514</strain>
    </source>
</reference>
<accession>A0ABP9SGR7</accession>
<evidence type="ECO:0000256" key="1">
    <source>
        <dbReference type="SAM" id="MobiDB-lite"/>
    </source>
</evidence>
<protein>
    <submittedName>
        <fullName evidence="2">Uncharacterized protein</fullName>
    </submittedName>
</protein>
<dbReference type="EMBL" id="BAABKK010000014">
    <property type="protein sequence ID" value="GAA5194838.1"/>
    <property type="molecule type" value="Genomic_DNA"/>
</dbReference>
<evidence type="ECO:0000313" key="3">
    <source>
        <dbReference type="Proteomes" id="UP001500200"/>
    </source>
</evidence>
<dbReference type="Proteomes" id="UP001500200">
    <property type="component" value="Unassembled WGS sequence"/>
</dbReference>
<keyword evidence="3" id="KW-1185">Reference proteome</keyword>
<comment type="caution">
    <text evidence="2">The sequence shown here is derived from an EMBL/GenBank/DDBJ whole genome shotgun (WGS) entry which is preliminary data.</text>
</comment>
<gene>
    <name evidence="2" type="ORF">GCM10023346_23180</name>
</gene>
<feature type="compositionally biased region" description="Low complexity" evidence="1">
    <location>
        <begin position="51"/>
        <end position="60"/>
    </location>
</feature>
<feature type="region of interest" description="Disordered" evidence="1">
    <location>
        <begin position="51"/>
        <end position="101"/>
    </location>
</feature>
<sequence>MVGILVITGASPPWIGGSVKSGTKGFRRRPGPAGLGVGLIAALADDDGEGPAAPGVAVGLSGDGLPGTAHAPSPATREAPRKPSAVRRLAVEGWSSHMEIP</sequence>
<name>A0ABP9SGR7_9MICC</name>
<organism evidence="2 3">
    <name type="scientific">Arthrobacter gyeryongensis</name>
    <dbReference type="NCBI Taxonomy" id="1650592"/>
    <lineage>
        <taxon>Bacteria</taxon>
        <taxon>Bacillati</taxon>
        <taxon>Actinomycetota</taxon>
        <taxon>Actinomycetes</taxon>
        <taxon>Micrococcales</taxon>
        <taxon>Micrococcaceae</taxon>
        <taxon>Arthrobacter</taxon>
    </lineage>
</organism>
<evidence type="ECO:0000313" key="2">
    <source>
        <dbReference type="EMBL" id="GAA5194838.1"/>
    </source>
</evidence>